<name>A0A4P2R079_SORCE</name>
<dbReference type="InterPro" id="IPR020471">
    <property type="entry name" value="AKR"/>
</dbReference>
<dbReference type="GO" id="GO:0016491">
    <property type="term" value="F:oxidoreductase activity"/>
    <property type="evidence" value="ECO:0007669"/>
    <property type="project" value="UniProtKB-KW"/>
</dbReference>
<reference evidence="3 4" key="1">
    <citation type="submission" date="2015-09" db="EMBL/GenBank/DDBJ databases">
        <title>Sorangium comparison.</title>
        <authorList>
            <person name="Zaburannyi N."/>
            <person name="Bunk B."/>
            <person name="Overmann J."/>
            <person name="Mueller R."/>
        </authorList>
    </citation>
    <scope>NUCLEOTIDE SEQUENCE [LARGE SCALE GENOMIC DNA]</scope>
    <source>
        <strain evidence="3 4">So ce836</strain>
    </source>
</reference>
<dbReference type="GO" id="GO:0005829">
    <property type="term" value="C:cytosol"/>
    <property type="evidence" value="ECO:0007669"/>
    <property type="project" value="UniProtKB-ARBA"/>
</dbReference>
<organism evidence="3 4">
    <name type="scientific">Sorangium cellulosum</name>
    <name type="common">Polyangium cellulosum</name>
    <dbReference type="NCBI Taxonomy" id="56"/>
    <lineage>
        <taxon>Bacteria</taxon>
        <taxon>Pseudomonadati</taxon>
        <taxon>Myxococcota</taxon>
        <taxon>Polyangia</taxon>
        <taxon>Polyangiales</taxon>
        <taxon>Polyangiaceae</taxon>
        <taxon>Sorangium</taxon>
    </lineage>
</organism>
<dbReference type="Pfam" id="PF00248">
    <property type="entry name" value="Aldo_ket_red"/>
    <property type="match status" value="1"/>
</dbReference>
<dbReference type="Gene3D" id="3.20.20.100">
    <property type="entry name" value="NADP-dependent oxidoreductase domain"/>
    <property type="match status" value="1"/>
</dbReference>
<feature type="domain" description="NADP-dependent oxidoreductase" evidence="2">
    <location>
        <begin position="15"/>
        <end position="302"/>
    </location>
</feature>
<dbReference type="PRINTS" id="PR00069">
    <property type="entry name" value="ALDKETRDTASE"/>
</dbReference>
<dbReference type="RefSeq" id="WP_129579153.1">
    <property type="nucleotide sequence ID" value="NZ_CP012672.1"/>
</dbReference>
<dbReference type="SUPFAM" id="SSF51430">
    <property type="entry name" value="NAD(P)-linked oxidoreductase"/>
    <property type="match status" value="1"/>
</dbReference>
<gene>
    <name evidence="3" type="ORF">SOCE836_085170</name>
</gene>
<dbReference type="PANTHER" id="PTHR43364:SF5">
    <property type="entry name" value="REDUCTASE"/>
    <property type="match status" value="1"/>
</dbReference>
<dbReference type="InterPro" id="IPR036812">
    <property type="entry name" value="NAD(P)_OxRdtase_dom_sf"/>
</dbReference>
<dbReference type="Proteomes" id="UP000295497">
    <property type="component" value="Chromosome"/>
</dbReference>
<evidence type="ECO:0000313" key="3">
    <source>
        <dbReference type="EMBL" id="AUX36310.1"/>
    </source>
</evidence>
<evidence type="ECO:0000313" key="4">
    <source>
        <dbReference type="Proteomes" id="UP000295497"/>
    </source>
</evidence>
<accession>A0A4P2R079</accession>
<protein>
    <submittedName>
        <fullName evidence="3">Aldo/keto reductase</fullName>
    </submittedName>
</protein>
<dbReference type="InterPro" id="IPR050523">
    <property type="entry name" value="AKR_Detox_Biosynth"/>
</dbReference>
<dbReference type="PANTHER" id="PTHR43364">
    <property type="entry name" value="NADH-SPECIFIC METHYLGLYOXAL REDUCTASE-RELATED"/>
    <property type="match status" value="1"/>
</dbReference>
<sequence length="315" mass="34795">MEYRPLGPTAISVSRLCLGTVNFGLHTSEGDAFPLLDRAIDCGINFVDTAEVYSEGRAESIIGDWLALGQGRRSRIVLATKVFRGADEPRLSARHILEACEQSLRRLRTDRIDLYQVHHVDRACPWEELWQAMDQLVRQGKVLHVGSSNFAAWDIASANNLSRQRQWPGFVSEQSVYNLRRRMIELEVIPCCRALGMALLAYSPLGGGLLGGGLTSPAPGRRADSWVQRIAEQHREQLSAFEGLCQEAGHRTADVALAWVLRNTAVTAAIIGPRTVEQLVQNVGAMDMALSEEVVTRLEQIWPGPGGEAPQAYAW</sequence>
<dbReference type="EMBL" id="CP012672">
    <property type="protein sequence ID" value="AUX36310.1"/>
    <property type="molecule type" value="Genomic_DNA"/>
</dbReference>
<evidence type="ECO:0000259" key="2">
    <source>
        <dbReference type="Pfam" id="PF00248"/>
    </source>
</evidence>
<dbReference type="AlphaFoldDB" id="A0A4P2R079"/>
<dbReference type="FunFam" id="3.20.20.100:FF:000004">
    <property type="entry name" value="Oxidoreductase, aldo/keto reductase"/>
    <property type="match status" value="1"/>
</dbReference>
<dbReference type="InterPro" id="IPR023210">
    <property type="entry name" value="NADP_OxRdtase_dom"/>
</dbReference>
<evidence type="ECO:0000256" key="1">
    <source>
        <dbReference type="ARBA" id="ARBA00023002"/>
    </source>
</evidence>
<keyword evidence="1" id="KW-0560">Oxidoreductase</keyword>
<proteinExistence type="predicted"/>